<dbReference type="Gene3D" id="3.40.50.720">
    <property type="entry name" value="NAD(P)-binding Rossmann-like Domain"/>
    <property type="match status" value="1"/>
</dbReference>
<dbReference type="GO" id="GO:0015079">
    <property type="term" value="F:potassium ion transmembrane transporter activity"/>
    <property type="evidence" value="ECO:0007669"/>
    <property type="project" value="InterPro"/>
</dbReference>
<dbReference type="InterPro" id="IPR006037">
    <property type="entry name" value="RCK_C"/>
</dbReference>
<organism evidence="9 10">
    <name type="scientific">Kocuria coralli</name>
    <dbReference type="NCBI Taxonomy" id="1461025"/>
    <lineage>
        <taxon>Bacteria</taxon>
        <taxon>Bacillati</taxon>
        <taxon>Actinomycetota</taxon>
        <taxon>Actinomycetes</taxon>
        <taxon>Micrococcales</taxon>
        <taxon>Micrococcaceae</taxon>
        <taxon>Kocuria</taxon>
    </lineage>
</organism>
<keyword evidence="5" id="KW-0520">NAD</keyword>
<dbReference type="PROSITE" id="PS51202">
    <property type="entry name" value="RCK_C"/>
    <property type="match status" value="1"/>
</dbReference>
<dbReference type="Pfam" id="PF02254">
    <property type="entry name" value="TrkA_N"/>
    <property type="match status" value="1"/>
</dbReference>
<dbReference type="PANTHER" id="PTHR43833">
    <property type="entry name" value="POTASSIUM CHANNEL PROTEIN 2-RELATED-RELATED"/>
    <property type="match status" value="1"/>
</dbReference>
<dbReference type="InterPro" id="IPR036721">
    <property type="entry name" value="RCK_C_sf"/>
</dbReference>
<dbReference type="SUPFAM" id="SSF116726">
    <property type="entry name" value="TrkA C-terminal domain-like"/>
    <property type="match status" value="1"/>
</dbReference>
<keyword evidence="6" id="KW-0406">Ion transport</keyword>
<reference evidence="9 10" key="1">
    <citation type="submission" date="2019-05" db="EMBL/GenBank/DDBJ databases">
        <title>Kocuria coralli sp. nov., a novel actinobacterium isolated from coral reef seawater.</title>
        <authorList>
            <person name="Li J."/>
        </authorList>
    </citation>
    <scope>NUCLEOTIDE SEQUENCE [LARGE SCALE GENOMIC DNA]</scope>
    <source>
        <strain evidence="9 10">SCSIO 13007</strain>
    </source>
</reference>
<evidence type="ECO:0000259" key="8">
    <source>
        <dbReference type="PROSITE" id="PS51202"/>
    </source>
</evidence>
<name>A0A5J5KUN4_9MICC</name>
<sequence>MKVAVVGAGSVGASIVRELSGHGHKVVVIDEKPDAIGRADLRNSHWIVGDACDPHVLREAQLEQVDIMVAATGDDKVNLVVSLMARSEFGVPRTVGRVNNPKNEWMFDPAWGVDVAVSTPRLITALVEEAVEVGDVVRLLNLQSDKATLNAYTVPHGHGMIATTVGEVPWPPDATLVAILRDGAAIAPTRDDVIEAEDELFFLATDDGEEHLQELLAP</sequence>
<evidence type="ECO:0000256" key="5">
    <source>
        <dbReference type="ARBA" id="ARBA00023027"/>
    </source>
</evidence>
<accession>A0A5J5KUN4</accession>
<evidence type="ECO:0000256" key="3">
    <source>
        <dbReference type="ARBA" id="ARBA00022538"/>
    </source>
</evidence>
<evidence type="ECO:0000256" key="2">
    <source>
        <dbReference type="ARBA" id="ARBA00022448"/>
    </source>
</evidence>
<feature type="domain" description="RCK N-terminal" evidence="7">
    <location>
        <begin position="1"/>
        <end position="117"/>
    </location>
</feature>
<dbReference type="RefSeq" id="WP_158034582.1">
    <property type="nucleotide sequence ID" value="NZ_ML708624.1"/>
</dbReference>
<dbReference type="Pfam" id="PF02080">
    <property type="entry name" value="TrkA_C"/>
    <property type="match status" value="1"/>
</dbReference>
<keyword evidence="4" id="KW-0630">Potassium</keyword>
<dbReference type="EMBL" id="SZWF01000019">
    <property type="protein sequence ID" value="KAA9393409.1"/>
    <property type="molecule type" value="Genomic_DNA"/>
</dbReference>
<evidence type="ECO:0000256" key="1">
    <source>
        <dbReference type="ARBA" id="ARBA00017378"/>
    </source>
</evidence>
<dbReference type="Proteomes" id="UP000325957">
    <property type="component" value="Unassembled WGS sequence"/>
</dbReference>
<evidence type="ECO:0000256" key="4">
    <source>
        <dbReference type="ARBA" id="ARBA00022958"/>
    </source>
</evidence>
<evidence type="ECO:0000259" key="7">
    <source>
        <dbReference type="PROSITE" id="PS51201"/>
    </source>
</evidence>
<gene>
    <name evidence="9" type="ORF">FCK90_12225</name>
</gene>
<keyword evidence="3" id="KW-0633">Potassium transport</keyword>
<evidence type="ECO:0000313" key="9">
    <source>
        <dbReference type="EMBL" id="KAA9393409.1"/>
    </source>
</evidence>
<evidence type="ECO:0000313" key="10">
    <source>
        <dbReference type="Proteomes" id="UP000325957"/>
    </source>
</evidence>
<dbReference type="GO" id="GO:0005886">
    <property type="term" value="C:plasma membrane"/>
    <property type="evidence" value="ECO:0007669"/>
    <property type="project" value="InterPro"/>
</dbReference>
<dbReference type="SUPFAM" id="SSF51735">
    <property type="entry name" value="NAD(P)-binding Rossmann-fold domains"/>
    <property type="match status" value="1"/>
</dbReference>
<evidence type="ECO:0000256" key="6">
    <source>
        <dbReference type="ARBA" id="ARBA00023065"/>
    </source>
</evidence>
<feature type="domain" description="RCK C-terminal" evidence="8">
    <location>
        <begin position="137"/>
        <end position="218"/>
    </location>
</feature>
<comment type="caution">
    <text evidence="9">The sequence shown here is derived from an EMBL/GenBank/DDBJ whole genome shotgun (WGS) entry which is preliminary data.</text>
</comment>
<dbReference type="InterPro" id="IPR003148">
    <property type="entry name" value="RCK_N"/>
</dbReference>
<dbReference type="Gene3D" id="3.30.70.1450">
    <property type="entry name" value="Regulator of K+ conductance, C-terminal domain"/>
    <property type="match status" value="1"/>
</dbReference>
<dbReference type="AlphaFoldDB" id="A0A5J5KUN4"/>
<dbReference type="InterPro" id="IPR006036">
    <property type="entry name" value="K_uptake_TrkA"/>
</dbReference>
<dbReference type="PANTHER" id="PTHR43833:SF5">
    <property type="entry name" value="TRK SYSTEM POTASSIUM UPTAKE PROTEIN TRKA"/>
    <property type="match status" value="1"/>
</dbReference>
<dbReference type="InterPro" id="IPR036291">
    <property type="entry name" value="NAD(P)-bd_dom_sf"/>
</dbReference>
<keyword evidence="2" id="KW-0813">Transport</keyword>
<protein>
    <recommendedName>
        <fullName evidence="1">Trk system potassium uptake protein TrkA</fullName>
    </recommendedName>
</protein>
<dbReference type="PRINTS" id="PR00335">
    <property type="entry name" value="KUPTAKETRKA"/>
</dbReference>
<dbReference type="PROSITE" id="PS51201">
    <property type="entry name" value="RCK_N"/>
    <property type="match status" value="1"/>
</dbReference>
<keyword evidence="10" id="KW-1185">Reference proteome</keyword>
<dbReference type="OrthoDB" id="9775180at2"/>
<dbReference type="InterPro" id="IPR050721">
    <property type="entry name" value="Trk_Ktr_HKT_K-transport"/>
</dbReference>
<proteinExistence type="predicted"/>